<keyword evidence="5 8" id="KW-0378">Hydrolase</keyword>
<evidence type="ECO:0000256" key="2">
    <source>
        <dbReference type="ARBA" id="ARBA00012150"/>
    </source>
</evidence>
<dbReference type="InterPro" id="IPR017968">
    <property type="entry name" value="Acylphosphatase_CS"/>
</dbReference>
<dbReference type="RefSeq" id="WP_183295604.1">
    <property type="nucleotide sequence ID" value="NZ_JACHVX010000002.1"/>
</dbReference>
<dbReference type="EMBL" id="JACHVX010000002">
    <property type="protein sequence ID" value="MBB2922740.1"/>
    <property type="molecule type" value="Genomic_DNA"/>
</dbReference>
<dbReference type="Gene3D" id="3.30.70.100">
    <property type="match status" value="1"/>
</dbReference>
<comment type="caution">
    <text evidence="8">The sequence shown here is derived from an EMBL/GenBank/DDBJ whole genome shotgun (WGS) entry which is preliminary data.</text>
</comment>
<dbReference type="PANTHER" id="PTHR47268:SF4">
    <property type="entry name" value="ACYLPHOSPHATASE"/>
    <property type="match status" value="1"/>
</dbReference>
<protein>
    <recommendedName>
        <fullName evidence="3 5">acylphosphatase</fullName>
        <ecNumber evidence="2 5">3.6.1.7</ecNumber>
    </recommendedName>
</protein>
<evidence type="ECO:0000259" key="7">
    <source>
        <dbReference type="PROSITE" id="PS51160"/>
    </source>
</evidence>
<dbReference type="EC" id="3.6.1.7" evidence="2 5"/>
<dbReference type="InterPro" id="IPR001792">
    <property type="entry name" value="Acylphosphatase-like_dom"/>
</dbReference>
<dbReference type="Proteomes" id="UP000518206">
    <property type="component" value="Unassembled WGS sequence"/>
</dbReference>
<evidence type="ECO:0000256" key="5">
    <source>
        <dbReference type="PROSITE-ProRule" id="PRU00520"/>
    </source>
</evidence>
<comment type="catalytic activity">
    <reaction evidence="4 5">
        <text>an acyl phosphate + H2O = a carboxylate + phosphate + H(+)</text>
        <dbReference type="Rhea" id="RHEA:14965"/>
        <dbReference type="ChEBI" id="CHEBI:15377"/>
        <dbReference type="ChEBI" id="CHEBI:15378"/>
        <dbReference type="ChEBI" id="CHEBI:29067"/>
        <dbReference type="ChEBI" id="CHEBI:43474"/>
        <dbReference type="ChEBI" id="CHEBI:59918"/>
        <dbReference type="EC" id="3.6.1.7"/>
    </reaction>
</comment>
<evidence type="ECO:0000313" key="8">
    <source>
        <dbReference type="EMBL" id="MBB2922740.1"/>
    </source>
</evidence>
<evidence type="ECO:0000256" key="3">
    <source>
        <dbReference type="ARBA" id="ARBA00015991"/>
    </source>
</evidence>
<evidence type="ECO:0000256" key="6">
    <source>
        <dbReference type="RuleBase" id="RU004168"/>
    </source>
</evidence>
<sequence length="90" mass="9821">MVVRRRVVVRGEVQGVGFRWACAREAHALGVRGWVRNRPDGALEAVAEGTPDAVDRLVAWARQGPSHAHVTAAEVVDEEPEGLPDFRIAD</sequence>
<feature type="active site" evidence="5">
    <location>
        <position position="19"/>
    </location>
</feature>
<evidence type="ECO:0000313" key="9">
    <source>
        <dbReference type="Proteomes" id="UP000518206"/>
    </source>
</evidence>
<name>A0A7W4UEI5_9CELL</name>
<feature type="active site" evidence="5">
    <location>
        <position position="37"/>
    </location>
</feature>
<dbReference type="PANTHER" id="PTHR47268">
    <property type="entry name" value="ACYLPHOSPHATASE"/>
    <property type="match status" value="1"/>
</dbReference>
<dbReference type="PROSITE" id="PS51160">
    <property type="entry name" value="ACYLPHOSPHATASE_3"/>
    <property type="match status" value="1"/>
</dbReference>
<dbReference type="InterPro" id="IPR036046">
    <property type="entry name" value="Acylphosphatase-like_dom_sf"/>
</dbReference>
<dbReference type="Pfam" id="PF00708">
    <property type="entry name" value="Acylphosphatase"/>
    <property type="match status" value="1"/>
</dbReference>
<evidence type="ECO:0000256" key="1">
    <source>
        <dbReference type="ARBA" id="ARBA00005614"/>
    </source>
</evidence>
<evidence type="ECO:0000256" key="4">
    <source>
        <dbReference type="ARBA" id="ARBA00047645"/>
    </source>
</evidence>
<gene>
    <name evidence="8" type="ORF">FHR80_001652</name>
</gene>
<dbReference type="GO" id="GO:0003998">
    <property type="term" value="F:acylphosphatase activity"/>
    <property type="evidence" value="ECO:0007669"/>
    <property type="project" value="UniProtKB-EC"/>
</dbReference>
<reference evidence="8 9" key="2">
    <citation type="submission" date="2020-08" db="EMBL/GenBank/DDBJ databases">
        <authorList>
            <person name="Partida-Martinez L."/>
            <person name="Huntemann M."/>
            <person name="Clum A."/>
            <person name="Wang J."/>
            <person name="Palaniappan K."/>
            <person name="Ritter S."/>
            <person name="Chen I.-M."/>
            <person name="Stamatis D."/>
            <person name="Reddy T."/>
            <person name="O'Malley R."/>
            <person name="Daum C."/>
            <person name="Shapiro N."/>
            <person name="Ivanova N."/>
            <person name="Kyrpides N."/>
            <person name="Woyke T."/>
        </authorList>
    </citation>
    <scope>NUCLEOTIDE SEQUENCE [LARGE SCALE GENOMIC DNA]</scope>
    <source>
        <strain evidence="8 9">RAS26</strain>
    </source>
</reference>
<feature type="domain" description="Acylphosphatase-like" evidence="7">
    <location>
        <begin position="4"/>
        <end position="90"/>
    </location>
</feature>
<organism evidence="8 9">
    <name type="scientific">Cellulomonas cellasea</name>
    <dbReference type="NCBI Taxonomy" id="43670"/>
    <lineage>
        <taxon>Bacteria</taxon>
        <taxon>Bacillati</taxon>
        <taxon>Actinomycetota</taxon>
        <taxon>Actinomycetes</taxon>
        <taxon>Micrococcales</taxon>
        <taxon>Cellulomonadaceae</taxon>
        <taxon>Cellulomonas</taxon>
    </lineage>
</organism>
<reference evidence="8 9" key="1">
    <citation type="submission" date="2020-08" db="EMBL/GenBank/DDBJ databases">
        <title>The Agave Microbiome: Exploring the role of microbial communities in plant adaptations to desert environments.</title>
        <authorList>
            <person name="Partida-Martinez L.P."/>
        </authorList>
    </citation>
    <scope>NUCLEOTIDE SEQUENCE [LARGE SCALE GENOMIC DNA]</scope>
    <source>
        <strain evidence="8 9">RAS26</strain>
    </source>
</reference>
<proteinExistence type="inferred from homology"/>
<dbReference type="SUPFAM" id="SSF54975">
    <property type="entry name" value="Acylphosphatase/BLUF domain-like"/>
    <property type="match status" value="1"/>
</dbReference>
<dbReference type="InterPro" id="IPR020456">
    <property type="entry name" value="Acylphosphatase"/>
</dbReference>
<accession>A0A7W4UEI5</accession>
<dbReference type="PROSITE" id="PS00150">
    <property type="entry name" value="ACYLPHOSPHATASE_1"/>
    <property type="match status" value="1"/>
</dbReference>
<dbReference type="AlphaFoldDB" id="A0A7W4UEI5"/>
<comment type="similarity">
    <text evidence="1 6">Belongs to the acylphosphatase family.</text>
</comment>